<evidence type="ECO:0008006" key="4">
    <source>
        <dbReference type="Google" id="ProtNLM"/>
    </source>
</evidence>
<organism evidence="2 3">
    <name type="scientific">Caldibacillus thermoamylovorans</name>
    <dbReference type="NCBI Taxonomy" id="35841"/>
    <lineage>
        <taxon>Bacteria</taxon>
        <taxon>Bacillati</taxon>
        <taxon>Bacillota</taxon>
        <taxon>Bacilli</taxon>
        <taxon>Bacillales</taxon>
        <taxon>Bacillaceae</taxon>
        <taxon>Caldibacillus</taxon>
    </lineage>
</organism>
<protein>
    <recommendedName>
        <fullName evidence="4">DUF58 domain-containing protein</fullName>
    </recommendedName>
</protein>
<dbReference type="PANTHER" id="PTHR34351:SF2">
    <property type="entry name" value="DUF58 DOMAIN-CONTAINING PROTEIN"/>
    <property type="match status" value="1"/>
</dbReference>
<comment type="caution">
    <text evidence="2">The sequence shown here is derived from an EMBL/GenBank/DDBJ whole genome shotgun (WGS) entry which is preliminary data.</text>
</comment>
<feature type="transmembrane region" description="Helical" evidence="1">
    <location>
        <begin position="36"/>
        <end position="55"/>
    </location>
</feature>
<accession>A0ABD4A934</accession>
<feature type="transmembrane region" description="Helical" evidence="1">
    <location>
        <begin position="12"/>
        <end position="30"/>
    </location>
</feature>
<keyword evidence="1" id="KW-1133">Transmembrane helix</keyword>
<reference evidence="2 3" key="1">
    <citation type="submission" date="2015-01" db="EMBL/GenBank/DDBJ databases">
        <title>Draft Genome Sequences of Four Bacillus thermoamylovorans Strains, Isolated From Food Products.</title>
        <authorList>
            <person name="Krawcyk A.O."/>
            <person name="Berendsen E.M."/>
            <person name="Eijlander R.T."/>
            <person name="de Jong A."/>
            <person name="Wells-Bennik M."/>
            <person name="Kuipers O.P."/>
        </authorList>
    </citation>
    <scope>NUCLEOTIDE SEQUENCE [LARGE SCALE GENOMIC DNA]</scope>
    <source>
        <strain evidence="2 3">B4167</strain>
    </source>
</reference>
<gene>
    <name evidence="2" type="ORF">B4167_2387</name>
</gene>
<dbReference type="RefSeq" id="WP_041846826.1">
    <property type="nucleotide sequence ID" value="NZ_JAMATD010000039.1"/>
</dbReference>
<dbReference type="AlphaFoldDB" id="A0ABD4A934"/>
<name>A0ABD4A934_9BACI</name>
<keyword evidence="1" id="KW-0812">Transmembrane</keyword>
<proteinExistence type="predicted"/>
<evidence type="ECO:0000256" key="1">
    <source>
        <dbReference type="SAM" id="Phobius"/>
    </source>
</evidence>
<sequence length="405" mass="46691">MKWEKSVENGLEYKQNLILLFTIVLVMISVSANRPLLMLPVGFFCIWILASWFLTKSLGKNLELSDDKRLIRIYQGEYGKCKMVFRNESAIPYIGGFIGFSTNQKIESLKFRTTSTAHKTFYRVPIFISGKSEAVITFPFYAKERGVIRITNIEFFFPHLLTFHDVLLRFKKIYGTEIVVYPKPIPVGGIENFPYIQIGNQTSRFSPFEDTMKLQGTKEYSSSDPFNRIHWKASAKEQKLQSKLFERDHHVSWAIMINVAQKSRIGNVYISPNTEKYISQAAYLCQVIIKQGFPVALYINSKGLGARPYVLESGTGIEHLKKIMEYLARFDESTEIMDIGKMLEWVDYKSGPANLIAIIGEVSQECSLIINKWDREGRKILHVVDTENGSYLTEIKNERFYKNVK</sequence>
<evidence type="ECO:0000313" key="2">
    <source>
        <dbReference type="EMBL" id="KIO73155.1"/>
    </source>
</evidence>
<evidence type="ECO:0000313" key="3">
    <source>
        <dbReference type="Proteomes" id="UP000032076"/>
    </source>
</evidence>
<dbReference type="Proteomes" id="UP000032076">
    <property type="component" value="Unassembled WGS sequence"/>
</dbReference>
<keyword evidence="1" id="KW-0472">Membrane</keyword>
<dbReference type="EMBL" id="JXLU01000059">
    <property type="protein sequence ID" value="KIO73155.1"/>
    <property type="molecule type" value="Genomic_DNA"/>
</dbReference>
<dbReference type="PANTHER" id="PTHR34351">
    <property type="entry name" value="SLR1927 PROTEIN-RELATED"/>
    <property type="match status" value="1"/>
</dbReference>